<evidence type="ECO:0000313" key="2">
    <source>
        <dbReference type="Proteomes" id="UP000799324"/>
    </source>
</evidence>
<proteinExistence type="predicted"/>
<keyword evidence="2" id="KW-1185">Reference proteome</keyword>
<dbReference type="Proteomes" id="UP000799324">
    <property type="component" value="Unassembled WGS sequence"/>
</dbReference>
<organism evidence="1 2">
    <name type="scientific">Lophiostoma macrostomum CBS 122681</name>
    <dbReference type="NCBI Taxonomy" id="1314788"/>
    <lineage>
        <taxon>Eukaryota</taxon>
        <taxon>Fungi</taxon>
        <taxon>Dikarya</taxon>
        <taxon>Ascomycota</taxon>
        <taxon>Pezizomycotina</taxon>
        <taxon>Dothideomycetes</taxon>
        <taxon>Pleosporomycetidae</taxon>
        <taxon>Pleosporales</taxon>
        <taxon>Lophiostomataceae</taxon>
        <taxon>Lophiostoma</taxon>
    </lineage>
</organism>
<dbReference type="EMBL" id="MU004362">
    <property type="protein sequence ID" value="KAF2654555.1"/>
    <property type="molecule type" value="Genomic_DNA"/>
</dbReference>
<accession>A0A6A6T3H4</accession>
<reference evidence="1" key="1">
    <citation type="journal article" date="2020" name="Stud. Mycol.">
        <title>101 Dothideomycetes genomes: a test case for predicting lifestyles and emergence of pathogens.</title>
        <authorList>
            <person name="Haridas S."/>
            <person name="Albert R."/>
            <person name="Binder M."/>
            <person name="Bloem J."/>
            <person name="Labutti K."/>
            <person name="Salamov A."/>
            <person name="Andreopoulos B."/>
            <person name="Baker S."/>
            <person name="Barry K."/>
            <person name="Bills G."/>
            <person name="Bluhm B."/>
            <person name="Cannon C."/>
            <person name="Castanera R."/>
            <person name="Culley D."/>
            <person name="Daum C."/>
            <person name="Ezra D."/>
            <person name="Gonzalez J."/>
            <person name="Henrissat B."/>
            <person name="Kuo A."/>
            <person name="Liang C."/>
            <person name="Lipzen A."/>
            <person name="Lutzoni F."/>
            <person name="Magnuson J."/>
            <person name="Mondo S."/>
            <person name="Nolan M."/>
            <person name="Ohm R."/>
            <person name="Pangilinan J."/>
            <person name="Park H.-J."/>
            <person name="Ramirez L."/>
            <person name="Alfaro M."/>
            <person name="Sun H."/>
            <person name="Tritt A."/>
            <person name="Yoshinaga Y."/>
            <person name="Zwiers L.-H."/>
            <person name="Turgeon B."/>
            <person name="Goodwin S."/>
            <person name="Spatafora J."/>
            <person name="Crous P."/>
            <person name="Grigoriev I."/>
        </authorList>
    </citation>
    <scope>NUCLEOTIDE SEQUENCE</scope>
    <source>
        <strain evidence="1">CBS 122681</strain>
    </source>
</reference>
<dbReference type="AlphaFoldDB" id="A0A6A6T3H4"/>
<gene>
    <name evidence="1" type="ORF">K491DRAFT_466866</name>
</gene>
<name>A0A6A6T3H4_9PLEO</name>
<evidence type="ECO:0000313" key="1">
    <source>
        <dbReference type="EMBL" id="KAF2654555.1"/>
    </source>
</evidence>
<sequence length="127" mass="13892">MGLERHRRKRKVAMEAKKTSRGHSPFLACMRSGRGVESGCRRGGGVGSALVKLGGGAVVALALTHANRALKIAADYAWTHPSHPAYLFHANGRRTRRRDAIYKKMSDKGALRSGCQTRTRPGLLTQR</sequence>
<protein>
    <submittedName>
        <fullName evidence="1">Uncharacterized protein</fullName>
    </submittedName>
</protein>